<dbReference type="InterPro" id="IPR028098">
    <property type="entry name" value="Glyco_trans_4-like_N"/>
</dbReference>
<keyword evidence="3" id="KW-1185">Reference proteome</keyword>
<sequence length="454" mass="51077">MLLGAKDGKWYFERWKNLTALKKKVLLITYYWPPSGGIGVLRCLKIAKYLRENGWEPVIFTADGADYPTLDHSNDHDVPEGATVLRHPIWEPYQAYRKLTGKPPGANVNNVFYVQEDKGRWAHELAVWVRSNFFIPDARCFWIPSAVRFLCRYLKAHPVDAIFSDGPPHTNTRIATLVSRKTGIPWLADFQDPWTQIDYYQLLKLTRWGDARHRRMEQEAFRQASKITIVSPTWKKDLEALGARNVSVIPWGFDPGDYPPEPRAVGGKFAFTHLGIMGYDRRPDVFFKVLADLCRDTPGFQEDLRLKLVGQVDQSVKAALQGHGLMGAVEMPGNVPRSEALSLTLNSPILLLLLNQQPNAQGRIPGKLFEYLAARRPVFCLQPMESDVAGILARAGAGQALGYEDEAGIRQAVLGLYRQYKTGELLQPLASDISPYSIQSLTREIAGFLDEIAG</sequence>
<dbReference type="Proteomes" id="UP000321580">
    <property type="component" value="Unassembled WGS sequence"/>
</dbReference>
<dbReference type="GO" id="GO:0016757">
    <property type="term" value="F:glycosyltransferase activity"/>
    <property type="evidence" value="ECO:0007669"/>
    <property type="project" value="UniProtKB-ARBA"/>
</dbReference>
<keyword evidence="2" id="KW-0808">Transferase</keyword>
<dbReference type="OrthoDB" id="9794575at2"/>
<proteinExistence type="predicted"/>
<evidence type="ECO:0000313" key="2">
    <source>
        <dbReference type="EMBL" id="TXB63766.1"/>
    </source>
</evidence>
<protein>
    <submittedName>
        <fullName evidence="2">Glycosyltransferase family 4 protein</fullName>
    </submittedName>
</protein>
<reference evidence="2 3" key="1">
    <citation type="submission" date="2019-08" db="EMBL/GenBank/DDBJ databases">
        <title>Genome of Phaeodactylibacter luteus.</title>
        <authorList>
            <person name="Bowman J.P."/>
        </authorList>
    </citation>
    <scope>NUCLEOTIDE SEQUENCE [LARGE SCALE GENOMIC DNA]</scope>
    <source>
        <strain evidence="2 3">KCTC 42180</strain>
    </source>
</reference>
<dbReference type="AlphaFoldDB" id="A0A5C6RN73"/>
<dbReference type="Gene3D" id="3.40.50.2000">
    <property type="entry name" value="Glycogen Phosphorylase B"/>
    <property type="match status" value="2"/>
</dbReference>
<accession>A0A5C6RN73</accession>
<evidence type="ECO:0000259" key="1">
    <source>
        <dbReference type="Pfam" id="PF13579"/>
    </source>
</evidence>
<dbReference type="SUPFAM" id="SSF53756">
    <property type="entry name" value="UDP-Glycosyltransferase/glycogen phosphorylase"/>
    <property type="match status" value="1"/>
</dbReference>
<evidence type="ECO:0000313" key="3">
    <source>
        <dbReference type="Proteomes" id="UP000321580"/>
    </source>
</evidence>
<dbReference type="Pfam" id="PF13579">
    <property type="entry name" value="Glyco_trans_4_4"/>
    <property type="match status" value="1"/>
</dbReference>
<comment type="caution">
    <text evidence="2">The sequence shown here is derived from an EMBL/GenBank/DDBJ whole genome shotgun (WGS) entry which is preliminary data.</text>
</comment>
<name>A0A5C6RN73_9BACT</name>
<dbReference type="EMBL" id="VOOR01000013">
    <property type="protein sequence ID" value="TXB63766.1"/>
    <property type="molecule type" value="Genomic_DNA"/>
</dbReference>
<organism evidence="2 3">
    <name type="scientific">Phaeodactylibacter luteus</name>
    <dbReference type="NCBI Taxonomy" id="1564516"/>
    <lineage>
        <taxon>Bacteria</taxon>
        <taxon>Pseudomonadati</taxon>
        <taxon>Bacteroidota</taxon>
        <taxon>Saprospiria</taxon>
        <taxon>Saprospirales</taxon>
        <taxon>Haliscomenobacteraceae</taxon>
        <taxon>Phaeodactylibacter</taxon>
    </lineage>
</organism>
<gene>
    <name evidence="2" type="ORF">FRY97_08070</name>
</gene>
<feature type="domain" description="Glycosyltransferase subfamily 4-like N-terminal" evidence="1">
    <location>
        <begin position="42"/>
        <end position="250"/>
    </location>
</feature>